<dbReference type="GO" id="GO:0097730">
    <property type="term" value="C:non-motile cilium"/>
    <property type="evidence" value="ECO:0007669"/>
    <property type="project" value="InterPro"/>
</dbReference>
<dbReference type="InterPro" id="IPR058765">
    <property type="entry name" value="NPHP4_C2-like"/>
</dbReference>
<name>A0A914X9G4_9BILA</name>
<dbReference type="GO" id="GO:0035869">
    <property type="term" value="C:ciliary transition zone"/>
    <property type="evidence" value="ECO:0007669"/>
    <property type="project" value="TreeGrafter"/>
</dbReference>
<dbReference type="Pfam" id="PF26186">
    <property type="entry name" value="NPHP4_C2_3rd"/>
    <property type="match status" value="1"/>
</dbReference>
<dbReference type="InterPro" id="IPR029775">
    <property type="entry name" value="NPHP4"/>
</dbReference>
<dbReference type="WBParaSite" id="PSAMB.scaffold6981size8476.g29408.t1">
    <property type="protein sequence ID" value="PSAMB.scaffold6981size8476.g29408.t1"/>
    <property type="gene ID" value="PSAMB.scaffold6981size8476.g29408"/>
</dbReference>
<evidence type="ECO:0000259" key="3">
    <source>
        <dbReference type="Pfam" id="PF26189"/>
    </source>
</evidence>
<feature type="compositionally biased region" description="Polar residues" evidence="1">
    <location>
        <begin position="149"/>
        <end position="158"/>
    </location>
</feature>
<dbReference type="Pfam" id="PF26189">
    <property type="entry name" value="Ig_NPHP4_2nd"/>
    <property type="match status" value="1"/>
</dbReference>
<reference evidence="6" key="1">
    <citation type="submission" date="2022-11" db="UniProtKB">
        <authorList>
            <consortium name="WormBaseParasite"/>
        </authorList>
    </citation>
    <scope>IDENTIFICATION</scope>
</reference>
<evidence type="ECO:0000313" key="5">
    <source>
        <dbReference type="Proteomes" id="UP000887566"/>
    </source>
</evidence>
<evidence type="ECO:0000259" key="4">
    <source>
        <dbReference type="Pfam" id="PF26190"/>
    </source>
</evidence>
<sequence length="844" mass="94743">MIITNRSGGNVMYVRNRVDLNALFADPGLAVIFALDFVVAVKSNEPNPPSQSLIVCWAAWSPFGQELPEIHEMITLPLLGGPSPNPDDSLCFKNLIRIGANNRIRTAIARVSIQFSFALKSQLTEEMMETQQQPHSITGKPIKPKRRPGNQQQRSYSPSPRDEVVSTDASTPAPPSRTGRPPLLKPKPSPQTIIATGLVPGRDVGPASTFQPSFIGQLGHMVELHSSQWSDGASIVLLQQHAMNVSAIPRATFAILSQADFPPIQDRHGDRPELVDPASTQMPNIQVEMNDRLDSNEIILQFLAIASPPDMNYVDSNLPERIFLTFQFYRFPQINTEKLQVALPDKPSPPFYPNILRRVDKTGSTILPGGSGFMVKFTLDPQFMKPGERQQFINYLINHSLHIDVWDADSLMLVGSALLPLRQLCRRSHEAVQAYAQLPIVTTELRPNQSIYPILRAVLYARMANVGYPATRAGGLGLTISSRNSAVISQSLLRKGLTAVDSYRVRAHPLTPSHQTALQRYVTAQKLEIDNRIVQEISEDTRRKLNRMDNIRLIEFASKSVAKTSSKKELFSHEIESYKMIRLETKPKMLLTALLHSITTVHTIFPSLGSVEFMEYLVQNPFPEAITVDVDISDPELSVVTDPVKWQHFKRLLNLQTPLEQSMFLIQGRNQENFEQGRIQLFLKPKEALYVPFTYQTFSSGIDRQEIDTQGGISSNTNKSLLLEAKTIRAVIKRADNSDLLSVLLLQVEPHPHTVHQVFRFYHEENSFMTKLIRLSTDSGIRAKVRFVKSTDPTVIAEIRNSPDGYTQDLFIKAGCSRSPLVRSFFVLLYADSFLSAPVNIWQF</sequence>
<dbReference type="Proteomes" id="UP000887566">
    <property type="component" value="Unplaced"/>
</dbReference>
<dbReference type="InterPro" id="IPR058688">
    <property type="entry name" value="Ig_NPHP4_2nd"/>
</dbReference>
<feature type="domain" description="NPHP4 Ig-like" evidence="4">
    <location>
        <begin position="600"/>
        <end position="752"/>
    </location>
</feature>
<accession>A0A914X9G4</accession>
<dbReference type="GO" id="GO:0097546">
    <property type="term" value="C:ciliary base"/>
    <property type="evidence" value="ECO:0007669"/>
    <property type="project" value="TreeGrafter"/>
</dbReference>
<dbReference type="PANTHER" id="PTHR31043:SF3">
    <property type="entry name" value="NEPHROCYSTIN-4"/>
    <property type="match status" value="1"/>
</dbReference>
<keyword evidence="5" id="KW-1185">Reference proteome</keyword>
<dbReference type="AlphaFoldDB" id="A0A914X9G4"/>
<dbReference type="Pfam" id="PF26190">
    <property type="entry name" value="Ig_NPHP4_1st"/>
    <property type="match status" value="1"/>
</dbReference>
<evidence type="ECO:0000256" key="1">
    <source>
        <dbReference type="SAM" id="MobiDB-lite"/>
    </source>
</evidence>
<dbReference type="GO" id="GO:1904491">
    <property type="term" value="P:protein localization to ciliary transition zone"/>
    <property type="evidence" value="ECO:0007669"/>
    <property type="project" value="TreeGrafter"/>
</dbReference>
<proteinExistence type="predicted"/>
<organism evidence="5 6">
    <name type="scientific">Plectus sambesii</name>
    <dbReference type="NCBI Taxonomy" id="2011161"/>
    <lineage>
        <taxon>Eukaryota</taxon>
        <taxon>Metazoa</taxon>
        <taxon>Ecdysozoa</taxon>
        <taxon>Nematoda</taxon>
        <taxon>Chromadorea</taxon>
        <taxon>Plectida</taxon>
        <taxon>Plectina</taxon>
        <taxon>Plectoidea</taxon>
        <taxon>Plectidae</taxon>
        <taxon>Plectus</taxon>
    </lineage>
</organism>
<feature type="domain" description="NPHP4 C2-like" evidence="2">
    <location>
        <begin position="251"/>
        <end position="449"/>
    </location>
</feature>
<evidence type="ECO:0000259" key="2">
    <source>
        <dbReference type="Pfam" id="PF26186"/>
    </source>
</evidence>
<dbReference type="GO" id="GO:0036064">
    <property type="term" value="C:ciliary basal body"/>
    <property type="evidence" value="ECO:0007669"/>
    <property type="project" value="TreeGrafter"/>
</dbReference>
<dbReference type="InterPro" id="IPR058687">
    <property type="entry name" value="Ig_NPHP4_1st"/>
</dbReference>
<dbReference type="PANTHER" id="PTHR31043">
    <property type="entry name" value="NEPHROCYSTIN-4"/>
    <property type="match status" value="1"/>
</dbReference>
<evidence type="ECO:0000313" key="6">
    <source>
        <dbReference type="WBParaSite" id="PSAMB.scaffold6981size8476.g29408.t1"/>
    </source>
</evidence>
<protein>
    <submittedName>
        <fullName evidence="6">Nephrocystin-4</fullName>
    </submittedName>
</protein>
<feature type="region of interest" description="Disordered" evidence="1">
    <location>
        <begin position="126"/>
        <end position="194"/>
    </location>
</feature>
<feature type="domain" description="NPHP4 Ig-like" evidence="3">
    <location>
        <begin position="759"/>
        <end position="844"/>
    </location>
</feature>
<dbReference type="GO" id="GO:0090090">
    <property type="term" value="P:negative regulation of canonical Wnt signaling pathway"/>
    <property type="evidence" value="ECO:0007669"/>
    <property type="project" value="InterPro"/>
</dbReference>